<gene>
    <name evidence="1" type="ORF">METZ01_LOCUS361530</name>
</gene>
<name>A0A382SFP2_9ZZZZ</name>
<sequence length="89" mass="9785">MNTQKIFLFIAIFLTVFLLWNKWELTQTTDENGNTITQTSIVASDSQDNTIDVPEVSDVPSAAATIIEDTTPLMNESIGQGPYTTVTTD</sequence>
<protein>
    <recommendedName>
        <fullName evidence="2">Membrane protein insertase YidC</fullName>
    </recommendedName>
</protein>
<dbReference type="EMBL" id="UINC01128736">
    <property type="protein sequence ID" value="SVD08676.1"/>
    <property type="molecule type" value="Genomic_DNA"/>
</dbReference>
<reference evidence="1" key="1">
    <citation type="submission" date="2018-05" db="EMBL/GenBank/DDBJ databases">
        <authorList>
            <person name="Lanie J.A."/>
            <person name="Ng W.-L."/>
            <person name="Kazmierczak K.M."/>
            <person name="Andrzejewski T.M."/>
            <person name="Davidsen T.M."/>
            <person name="Wayne K.J."/>
            <person name="Tettelin H."/>
            <person name="Glass J.I."/>
            <person name="Rusch D."/>
            <person name="Podicherti R."/>
            <person name="Tsui H.-C.T."/>
            <person name="Winkler M.E."/>
        </authorList>
    </citation>
    <scope>NUCLEOTIDE SEQUENCE</scope>
</reference>
<dbReference type="AlphaFoldDB" id="A0A382SFP2"/>
<feature type="non-terminal residue" evidence="1">
    <location>
        <position position="89"/>
    </location>
</feature>
<evidence type="ECO:0008006" key="2">
    <source>
        <dbReference type="Google" id="ProtNLM"/>
    </source>
</evidence>
<proteinExistence type="predicted"/>
<evidence type="ECO:0000313" key="1">
    <source>
        <dbReference type="EMBL" id="SVD08676.1"/>
    </source>
</evidence>
<accession>A0A382SFP2</accession>
<organism evidence="1">
    <name type="scientific">marine metagenome</name>
    <dbReference type="NCBI Taxonomy" id="408172"/>
    <lineage>
        <taxon>unclassified sequences</taxon>
        <taxon>metagenomes</taxon>
        <taxon>ecological metagenomes</taxon>
    </lineage>
</organism>